<evidence type="ECO:0000256" key="10">
    <source>
        <dbReference type="ARBA" id="ARBA00029409"/>
    </source>
</evidence>
<evidence type="ECO:0000256" key="11">
    <source>
        <dbReference type="ARBA" id="ARBA00029766"/>
    </source>
</evidence>
<dbReference type="CDD" id="cd00483">
    <property type="entry name" value="HPPK"/>
    <property type="match status" value="1"/>
</dbReference>
<reference evidence="14 15" key="1">
    <citation type="journal article" date="2013" name="PLoS ONE">
        <title>Poles Apart: Arctic and Antarctic Octadecabacter strains Share High Genome Plasticity and a New Type of Xanthorhodopsin.</title>
        <authorList>
            <person name="Vollmers J."/>
            <person name="Voget S."/>
            <person name="Dietrich S."/>
            <person name="Gollnow K."/>
            <person name="Smits M."/>
            <person name="Meyer K."/>
            <person name="Brinkhoff T."/>
            <person name="Simon M."/>
            <person name="Daniel R."/>
        </authorList>
    </citation>
    <scope>NUCLEOTIDE SEQUENCE [LARGE SCALE GENOMIC DNA]</scope>
    <source>
        <strain evidence="14 15">238</strain>
    </source>
</reference>
<comment type="similarity">
    <text evidence="2">Belongs to the HPPK family.</text>
</comment>
<dbReference type="GO" id="GO:0003848">
    <property type="term" value="F:2-amino-4-hydroxy-6-hydroxymethyldihydropteridine diphosphokinase activity"/>
    <property type="evidence" value="ECO:0007669"/>
    <property type="project" value="UniProtKB-EC"/>
</dbReference>
<dbReference type="EMBL" id="CP003742">
    <property type="protein sequence ID" value="AGI70478.1"/>
    <property type="molecule type" value="Genomic_DNA"/>
</dbReference>
<keyword evidence="5" id="KW-0808">Transferase</keyword>
<dbReference type="SUPFAM" id="SSF55083">
    <property type="entry name" value="6-hydroxymethyl-7,8-dihydropterin pyrophosphokinase, HPPK"/>
    <property type="match status" value="1"/>
</dbReference>
<evidence type="ECO:0000256" key="7">
    <source>
        <dbReference type="ARBA" id="ARBA00022777"/>
    </source>
</evidence>
<evidence type="ECO:0000256" key="2">
    <source>
        <dbReference type="ARBA" id="ARBA00005810"/>
    </source>
</evidence>
<evidence type="ECO:0000256" key="4">
    <source>
        <dbReference type="ARBA" id="ARBA00016218"/>
    </source>
</evidence>
<dbReference type="KEGG" id="oar:OA238_c02090"/>
<dbReference type="GO" id="GO:0046656">
    <property type="term" value="P:folic acid biosynthetic process"/>
    <property type="evidence" value="ECO:0007669"/>
    <property type="project" value="UniProtKB-KW"/>
</dbReference>
<feature type="domain" description="7,8-dihydro-6-hydroxymethylpterin-pyrophosphokinase" evidence="13">
    <location>
        <begin position="15"/>
        <end position="164"/>
    </location>
</feature>
<comment type="pathway">
    <text evidence="1">Cofactor biosynthesis; tetrahydrofolate biosynthesis; 2-amino-4-hydroxy-6-hydroxymethyl-7,8-dihydropteridine diphosphate from 7,8-dihydroneopterin triphosphate: step 4/4.</text>
</comment>
<dbReference type="UniPathway" id="UPA00077">
    <property type="reaction ID" value="UER00155"/>
</dbReference>
<dbReference type="STRING" id="391616.OA238_c02090"/>
<proteinExistence type="inferred from homology"/>
<dbReference type="Proteomes" id="UP000004688">
    <property type="component" value="Chromosome"/>
</dbReference>
<keyword evidence="8" id="KW-0067">ATP-binding</keyword>
<dbReference type="GO" id="GO:0046654">
    <property type="term" value="P:tetrahydrofolate biosynthetic process"/>
    <property type="evidence" value="ECO:0007669"/>
    <property type="project" value="UniProtKB-UniPathway"/>
</dbReference>
<dbReference type="eggNOG" id="COG0801">
    <property type="taxonomic scope" value="Bacteria"/>
</dbReference>
<dbReference type="RefSeq" id="WP_015493719.1">
    <property type="nucleotide sequence ID" value="NC_020908.1"/>
</dbReference>
<keyword evidence="7 14" id="KW-0418">Kinase</keyword>
<dbReference type="HOGENOM" id="CLU_097916_3_2_5"/>
<organism evidence="14 15">
    <name type="scientific">Octadecabacter arcticus 238</name>
    <dbReference type="NCBI Taxonomy" id="391616"/>
    <lineage>
        <taxon>Bacteria</taxon>
        <taxon>Pseudomonadati</taxon>
        <taxon>Pseudomonadota</taxon>
        <taxon>Alphaproteobacteria</taxon>
        <taxon>Rhodobacterales</taxon>
        <taxon>Roseobacteraceae</taxon>
        <taxon>Octadecabacter</taxon>
    </lineage>
</organism>
<evidence type="ECO:0000256" key="8">
    <source>
        <dbReference type="ARBA" id="ARBA00022840"/>
    </source>
</evidence>
<dbReference type="AlphaFoldDB" id="M9RFH6"/>
<evidence type="ECO:0000313" key="15">
    <source>
        <dbReference type="Proteomes" id="UP000004688"/>
    </source>
</evidence>
<dbReference type="Pfam" id="PF01288">
    <property type="entry name" value="HPPK"/>
    <property type="match status" value="1"/>
</dbReference>
<evidence type="ECO:0000256" key="6">
    <source>
        <dbReference type="ARBA" id="ARBA00022741"/>
    </source>
</evidence>
<keyword evidence="6" id="KW-0547">Nucleotide-binding</keyword>
<evidence type="ECO:0000259" key="13">
    <source>
        <dbReference type="Pfam" id="PF01288"/>
    </source>
</evidence>
<dbReference type="PANTHER" id="PTHR43071">
    <property type="entry name" value="2-AMINO-4-HYDROXY-6-HYDROXYMETHYLDIHYDROPTERIDINE PYROPHOSPHOKINASE"/>
    <property type="match status" value="1"/>
</dbReference>
<dbReference type="GO" id="GO:0005524">
    <property type="term" value="F:ATP binding"/>
    <property type="evidence" value="ECO:0007669"/>
    <property type="project" value="UniProtKB-KW"/>
</dbReference>
<comment type="function">
    <text evidence="10">Catalyzes the transfer of pyrophosphate from adenosine triphosphate (ATP) to 6-hydroxymethyl-7,8-dihydropterin, an enzymatic step in folate biosynthesis pathway.</text>
</comment>
<dbReference type="EC" id="2.7.6.3" evidence="3"/>
<dbReference type="Gene3D" id="3.30.70.560">
    <property type="entry name" value="7,8-Dihydro-6-hydroxymethylpterin-pyrophosphokinase HPPK"/>
    <property type="match status" value="1"/>
</dbReference>
<dbReference type="PANTHER" id="PTHR43071:SF1">
    <property type="entry name" value="2-AMINO-4-HYDROXY-6-HYDROXYMETHYLDIHYDROPTERIDINE PYROPHOSPHOKINASE"/>
    <property type="match status" value="1"/>
</dbReference>
<dbReference type="InterPro" id="IPR000550">
    <property type="entry name" value="Hppk"/>
</dbReference>
<keyword evidence="9" id="KW-0289">Folate biosynthesis</keyword>
<evidence type="ECO:0000256" key="9">
    <source>
        <dbReference type="ARBA" id="ARBA00022909"/>
    </source>
</evidence>
<sequence length="193" mass="21119">MLKDSLDISFDMILVAIGGNAFSHAGDPCATVRAAIAMLQAEFSDLMVSNLYETPSFPAGTGPDFVNAACVFRSALPPEDILSTLHKIEADFGRERRLRWGQRTLDLDLIACGGTILPDSAVQTHWRALPLDRQKTETPDTLILPHPRLQDRAFVLVPLADVAPNWVHPLIGQNVTEMLARLPASNRADIKAI</sequence>
<evidence type="ECO:0000256" key="12">
    <source>
        <dbReference type="ARBA" id="ARBA00033413"/>
    </source>
</evidence>
<evidence type="ECO:0000256" key="1">
    <source>
        <dbReference type="ARBA" id="ARBA00005051"/>
    </source>
</evidence>
<dbReference type="InterPro" id="IPR035907">
    <property type="entry name" value="Hppk_sf"/>
</dbReference>
<gene>
    <name evidence="14" type="ORF">OA238_c02090</name>
</gene>
<evidence type="ECO:0000256" key="3">
    <source>
        <dbReference type="ARBA" id="ARBA00013253"/>
    </source>
</evidence>
<dbReference type="OrthoDB" id="9808041at2"/>
<evidence type="ECO:0000313" key="14">
    <source>
        <dbReference type="EMBL" id="AGI70478.1"/>
    </source>
</evidence>
<dbReference type="NCBIfam" id="TIGR01498">
    <property type="entry name" value="folK"/>
    <property type="match status" value="1"/>
</dbReference>
<protein>
    <recommendedName>
        <fullName evidence="4">2-amino-4-hydroxy-6-hydroxymethyldihydropteridine pyrophosphokinase</fullName>
        <ecNumber evidence="3">2.7.6.3</ecNumber>
    </recommendedName>
    <alternativeName>
        <fullName evidence="11">6-hydroxymethyl-7,8-dihydropterin pyrophosphokinase</fullName>
    </alternativeName>
    <alternativeName>
        <fullName evidence="12">7,8-dihydro-6-hydroxymethylpterin-pyrophosphokinase</fullName>
    </alternativeName>
</protein>
<dbReference type="GO" id="GO:0016301">
    <property type="term" value="F:kinase activity"/>
    <property type="evidence" value="ECO:0007669"/>
    <property type="project" value="UniProtKB-KW"/>
</dbReference>
<name>M9RFH6_9RHOB</name>
<keyword evidence="15" id="KW-1185">Reference proteome</keyword>
<accession>M9RFH6</accession>
<evidence type="ECO:0000256" key="5">
    <source>
        <dbReference type="ARBA" id="ARBA00022679"/>
    </source>
</evidence>